<dbReference type="InterPro" id="IPR037171">
    <property type="entry name" value="NagB/RpiA_transferase-like"/>
</dbReference>
<dbReference type="PANTHER" id="PTHR11054:SF0">
    <property type="entry name" value="6-PHOSPHOGLUCONOLACTONASE"/>
    <property type="match status" value="1"/>
</dbReference>
<dbReference type="GO" id="GO:0006098">
    <property type="term" value="P:pentose-phosphate shunt"/>
    <property type="evidence" value="ECO:0007669"/>
    <property type="project" value="InterPro"/>
</dbReference>
<evidence type="ECO:0000256" key="1">
    <source>
        <dbReference type="ARBA" id="ARBA00000832"/>
    </source>
</evidence>
<dbReference type="GO" id="GO:0017057">
    <property type="term" value="F:6-phosphogluconolactonase activity"/>
    <property type="evidence" value="ECO:0007669"/>
    <property type="project" value="UniProtKB-UniRule"/>
</dbReference>
<dbReference type="AlphaFoldDB" id="A0A919F8N4"/>
<dbReference type="RefSeq" id="WP_140720545.1">
    <property type="nucleotide sequence ID" value="NZ_BNBA01000018.1"/>
</dbReference>
<dbReference type="Gene3D" id="3.40.50.1360">
    <property type="match status" value="1"/>
</dbReference>
<dbReference type="GO" id="GO:0005975">
    <property type="term" value="P:carbohydrate metabolic process"/>
    <property type="evidence" value="ECO:0007669"/>
    <property type="project" value="UniProtKB-UniRule"/>
</dbReference>
<gene>
    <name evidence="7 9" type="primary">pgl</name>
    <name evidence="9" type="ORF">GCM10009090_23710</name>
</gene>
<dbReference type="EMBL" id="BNBA01000018">
    <property type="protein sequence ID" value="GHH55455.1"/>
    <property type="molecule type" value="Genomic_DNA"/>
</dbReference>
<evidence type="ECO:0000256" key="5">
    <source>
        <dbReference type="ARBA" id="ARBA00013198"/>
    </source>
</evidence>
<evidence type="ECO:0000313" key="10">
    <source>
        <dbReference type="Proteomes" id="UP000623958"/>
    </source>
</evidence>
<dbReference type="Pfam" id="PF01182">
    <property type="entry name" value="Glucosamine_iso"/>
    <property type="match status" value="1"/>
</dbReference>
<dbReference type="InterPro" id="IPR006148">
    <property type="entry name" value="Glc/Gal-6P_isomerase"/>
</dbReference>
<dbReference type="InterPro" id="IPR039104">
    <property type="entry name" value="6PGL"/>
</dbReference>
<protein>
    <recommendedName>
        <fullName evidence="6 7">6-phosphogluconolactonase</fullName>
        <shortName evidence="7">6PGL</shortName>
        <ecNumber evidence="5 7">3.1.1.31</ecNumber>
    </recommendedName>
</protein>
<comment type="function">
    <text evidence="2 7">Hydrolysis of 6-phosphogluconolactone to 6-phosphogluconate.</text>
</comment>
<comment type="similarity">
    <text evidence="4 7">Belongs to the glucosamine/galactosamine-6-phosphate isomerase family. 6-phosphogluconolactonase subfamily.</text>
</comment>
<evidence type="ECO:0000256" key="3">
    <source>
        <dbReference type="ARBA" id="ARBA00004961"/>
    </source>
</evidence>
<evidence type="ECO:0000256" key="4">
    <source>
        <dbReference type="ARBA" id="ARBA00010662"/>
    </source>
</evidence>
<comment type="catalytic activity">
    <reaction evidence="1 7">
        <text>6-phospho-D-glucono-1,5-lactone + H2O = 6-phospho-D-gluconate + H(+)</text>
        <dbReference type="Rhea" id="RHEA:12556"/>
        <dbReference type="ChEBI" id="CHEBI:15377"/>
        <dbReference type="ChEBI" id="CHEBI:15378"/>
        <dbReference type="ChEBI" id="CHEBI:57955"/>
        <dbReference type="ChEBI" id="CHEBI:58759"/>
        <dbReference type="EC" id="3.1.1.31"/>
    </reaction>
</comment>
<dbReference type="Proteomes" id="UP000623958">
    <property type="component" value="Unassembled WGS sequence"/>
</dbReference>
<dbReference type="CDD" id="cd01400">
    <property type="entry name" value="6PGL"/>
    <property type="match status" value="1"/>
</dbReference>
<keyword evidence="7" id="KW-0378">Hydrolase</keyword>
<sequence>MKLQNHERIALVRHEEPQDWIEGVASELAGILAHEIEKNGHARMLLSGGTTPAPVYESLATRALDWSKVEAGLVDERWLSPQDPDSNAWLVGHSLLDHAEGMGFVPLVRPGKPIEECVHSANLHARHAPAPCVAVLGMGGDGHTASLFPGASDLPKALANPAPYASLDATGCPGSNSWPLRITLTPAGLAMAGTRLLLLRGKQKLEVLEAALAGDDPLEYPIRAAIDLPGPRLRVHWCP</sequence>
<comment type="caution">
    <text evidence="9">The sequence shown here is derived from an EMBL/GenBank/DDBJ whole genome shotgun (WGS) entry which is preliminary data.</text>
</comment>
<reference evidence="9" key="2">
    <citation type="submission" date="2020-09" db="EMBL/GenBank/DDBJ databases">
        <authorList>
            <person name="Sun Q."/>
            <person name="Ohkuma M."/>
        </authorList>
    </citation>
    <scope>NUCLEOTIDE SEQUENCE</scope>
    <source>
        <strain evidence="9">JCM 13306</strain>
    </source>
</reference>
<comment type="pathway">
    <text evidence="3 7">Carbohydrate degradation; pentose phosphate pathway; D-ribulose 5-phosphate from D-glucose 6-phosphate (oxidative stage): step 2/3.</text>
</comment>
<evidence type="ECO:0000259" key="8">
    <source>
        <dbReference type="Pfam" id="PF01182"/>
    </source>
</evidence>
<evidence type="ECO:0000256" key="2">
    <source>
        <dbReference type="ARBA" id="ARBA00002681"/>
    </source>
</evidence>
<organism evidence="9 10">
    <name type="scientific">Xanthomonas boreopolis</name>
    <dbReference type="NCBI Taxonomy" id="86183"/>
    <lineage>
        <taxon>Bacteria</taxon>
        <taxon>Pseudomonadati</taxon>
        <taxon>Pseudomonadota</taxon>
        <taxon>Gammaproteobacteria</taxon>
        <taxon>Lysobacterales</taxon>
        <taxon>Lysobacteraceae</taxon>
        <taxon>Xanthomonas</taxon>
    </lineage>
</organism>
<keyword evidence="10" id="KW-1185">Reference proteome</keyword>
<accession>A0A919F8N4</accession>
<evidence type="ECO:0000313" key="9">
    <source>
        <dbReference type="EMBL" id="GHH55455.1"/>
    </source>
</evidence>
<dbReference type="EC" id="3.1.1.31" evidence="5 7"/>
<evidence type="ECO:0000256" key="7">
    <source>
        <dbReference type="RuleBase" id="RU365095"/>
    </source>
</evidence>
<name>A0A919F8N4_9XANT</name>
<feature type="domain" description="Glucosamine/galactosamine-6-phosphate isomerase" evidence="8">
    <location>
        <begin position="16"/>
        <end position="225"/>
    </location>
</feature>
<evidence type="ECO:0000256" key="6">
    <source>
        <dbReference type="ARBA" id="ARBA00020337"/>
    </source>
</evidence>
<dbReference type="PANTHER" id="PTHR11054">
    <property type="entry name" value="6-PHOSPHOGLUCONOLACTONASE"/>
    <property type="match status" value="1"/>
</dbReference>
<dbReference type="SUPFAM" id="SSF100950">
    <property type="entry name" value="NagB/RpiA/CoA transferase-like"/>
    <property type="match status" value="1"/>
</dbReference>
<dbReference type="NCBIfam" id="TIGR01198">
    <property type="entry name" value="pgl"/>
    <property type="match status" value="1"/>
</dbReference>
<dbReference type="InterPro" id="IPR005900">
    <property type="entry name" value="6-phosphogluconolactonase_DevB"/>
</dbReference>
<proteinExistence type="inferred from homology"/>
<reference evidence="9" key="1">
    <citation type="journal article" date="2014" name="Int. J. Syst. Evol. Microbiol.">
        <title>Complete genome sequence of Corynebacterium casei LMG S-19264T (=DSM 44701T), isolated from a smear-ripened cheese.</title>
        <authorList>
            <consortium name="US DOE Joint Genome Institute (JGI-PGF)"/>
            <person name="Walter F."/>
            <person name="Albersmeier A."/>
            <person name="Kalinowski J."/>
            <person name="Ruckert C."/>
        </authorList>
    </citation>
    <scope>NUCLEOTIDE SEQUENCE</scope>
    <source>
        <strain evidence="9">JCM 13306</strain>
    </source>
</reference>